<accession>A0A0A9EJV2</accession>
<reference evidence="1" key="1">
    <citation type="submission" date="2014-09" db="EMBL/GenBank/DDBJ databases">
        <authorList>
            <person name="Magalhaes I.L.F."/>
            <person name="Oliveira U."/>
            <person name="Santos F.R."/>
            <person name="Vidigal T.H.D.A."/>
            <person name="Brescovit A.D."/>
            <person name="Santos A.J."/>
        </authorList>
    </citation>
    <scope>NUCLEOTIDE SEQUENCE</scope>
    <source>
        <tissue evidence="1">Shoot tissue taken approximately 20 cm above the soil surface</tissue>
    </source>
</reference>
<reference evidence="1" key="2">
    <citation type="journal article" date="2015" name="Data Brief">
        <title>Shoot transcriptome of the giant reed, Arundo donax.</title>
        <authorList>
            <person name="Barrero R.A."/>
            <person name="Guerrero F.D."/>
            <person name="Moolhuijzen P."/>
            <person name="Goolsby J.A."/>
            <person name="Tidwell J."/>
            <person name="Bellgard S.E."/>
            <person name="Bellgard M.I."/>
        </authorList>
    </citation>
    <scope>NUCLEOTIDE SEQUENCE</scope>
    <source>
        <tissue evidence="1">Shoot tissue taken approximately 20 cm above the soil surface</tissue>
    </source>
</reference>
<sequence>MKLCKNIRDLYRDLLKKYRCFSELKRKLISPK</sequence>
<dbReference type="AlphaFoldDB" id="A0A0A9EJV2"/>
<organism evidence="1">
    <name type="scientific">Arundo donax</name>
    <name type="common">Giant reed</name>
    <name type="synonym">Donax arundinaceus</name>
    <dbReference type="NCBI Taxonomy" id="35708"/>
    <lineage>
        <taxon>Eukaryota</taxon>
        <taxon>Viridiplantae</taxon>
        <taxon>Streptophyta</taxon>
        <taxon>Embryophyta</taxon>
        <taxon>Tracheophyta</taxon>
        <taxon>Spermatophyta</taxon>
        <taxon>Magnoliopsida</taxon>
        <taxon>Liliopsida</taxon>
        <taxon>Poales</taxon>
        <taxon>Poaceae</taxon>
        <taxon>PACMAD clade</taxon>
        <taxon>Arundinoideae</taxon>
        <taxon>Arundineae</taxon>
        <taxon>Arundo</taxon>
    </lineage>
</organism>
<protein>
    <submittedName>
        <fullName evidence="1">Uncharacterized protein</fullName>
    </submittedName>
</protein>
<name>A0A0A9EJV2_ARUDO</name>
<dbReference type="EMBL" id="GBRH01196886">
    <property type="protein sequence ID" value="JAE01010.1"/>
    <property type="molecule type" value="Transcribed_RNA"/>
</dbReference>
<proteinExistence type="predicted"/>
<evidence type="ECO:0000313" key="1">
    <source>
        <dbReference type="EMBL" id="JAE01010.1"/>
    </source>
</evidence>